<dbReference type="PROSITE" id="PS00045">
    <property type="entry name" value="HISTONE_LIKE"/>
    <property type="match status" value="1"/>
</dbReference>
<dbReference type="GO" id="GO:0003677">
    <property type="term" value="F:DNA binding"/>
    <property type="evidence" value="ECO:0007669"/>
    <property type="project" value="UniProtKB-KW"/>
</dbReference>
<keyword evidence="1" id="KW-0226">DNA condensation</keyword>
<accession>A0A1G2G7S1</accession>
<dbReference type="CDD" id="cd13831">
    <property type="entry name" value="HU"/>
    <property type="match status" value="1"/>
</dbReference>
<dbReference type="PANTHER" id="PTHR33175:SF3">
    <property type="entry name" value="DNA-BINDING PROTEIN HU-BETA"/>
    <property type="match status" value="1"/>
</dbReference>
<dbReference type="SMART" id="SM00411">
    <property type="entry name" value="BHL"/>
    <property type="match status" value="1"/>
</dbReference>
<dbReference type="InterPro" id="IPR000119">
    <property type="entry name" value="Hist_DNA-bd"/>
</dbReference>
<evidence type="ECO:0000256" key="2">
    <source>
        <dbReference type="ARBA" id="ARBA00023125"/>
    </source>
</evidence>
<proteinExistence type="inferred from homology"/>
<dbReference type="EMBL" id="MHNL01000001">
    <property type="protein sequence ID" value="OGZ46233.1"/>
    <property type="molecule type" value="Genomic_DNA"/>
</dbReference>
<dbReference type="Gene3D" id="4.10.520.10">
    <property type="entry name" value="IHF-like DNA-binding proteins"/>
    <property type="match status" value="1"/>
</dbReference>
<organism evidence="4 5">
    <name type="scientific">Candidatus Ryanbacteria bacterium RIFCSPHIGHO2_01_FULL_48_27</name>
    <dbReference type="NCBI Taxonomy" id="1802115"/>
    <lineage>
        <taxon>Bacteria</taxon>
        <taxon>Candidatus Ryaniibacteriota</taxon>
    </lineage>
</organism>
<dbReference type="InterPro" id="IPR020816">
    <property type="entry name" value="Histone-like_DNA-bd_CS"/>
</dbReference>
<dbReference type="Proteomes" id="UP000177785">
    <property type="component" value="Unassembled WGS sequence"/>
</dbReference>
<dbReference type="GO" id="GO:0005829">
    <property type="term" value="C:cytosol"/>
    <property type="evidence" value="ECO:0007669"/>
    <property type="project" value="TreeGrafter"/>
</dbReference>
<name>A0A1G2G7S1_9BACT</name>
<reference evidence="4 5" key="1">
    <citation type="journal article" date="2016" name="Nat. Commun.">
        <title>Thousands of microbial genomes shed light on interconnected biogeochemical processes in an aquifer system.</title>
        <authorList>
            <person name="Anantharaman K."/>
            <person name="Brown C.T."/>
            <person name="Hug L.A."/>
            <person name="Sharon I."/>
            <person name="Castelle C.J."/>
            <person name="Probst A.J."/>
            <person name="Thomas B.C."/>
            <person name="Singh A."/>
            <person name="Wilkins M.J."/>
            <person name="Karaoz U."/>
            <person name="Brodie E.L."/>
            <person name="Williams K.H."/>
            <person name="Hubbard S.S."/>
            <person name="Banfield J.F."/>
        </authorList>
    </citation>
    <scope>NUCLEOTIDE SEQUENCE [LARGE SCALE GENOMIC DNA]</scope>
</reference>
<protein>
    <submittedName>
        <fullName evidence="4">DNA-binding protein HU</fullName>
    </submittedName>
</protein>
<dbReference type="Pfam" id="PF00216">
    <property type="entry name" value="Bac_DNA_binding"/>
    <property type="match status" value="1"/>
</dbReference>
<gene>
    <name evidence="4" type="ORF">A2756_06570</name>
</gene>
<dbReference type="InterPro" id="IPR010992">
    <property type="entry name" value="IHF-like_DNA-bd_dom_sf"/>
</dbReference>
<sequence length="90" mass="9501">MNKADLAEAVMNKLGSTKKAAEDAVDTVFDTITSSMAKGQEVSVAGFGVFAVKHRAAREARNPRTGEKVKVPAAKVPKFRAGKGLKDAVK</sequence>
<evidence type="ECO:0000256" key="1">
    <source>
        <dbReference type="ARBA" id="ARBA00023067"/>
    </source>
</evidence>
<keyword evidence="2 4" id="KW-0238">DNA-binding</keyword>
<dbReference type="AlphaFoldDB" id="A0A1G2G7S1"/>
<comment type="similarity">
    <text evidence="3">Belongs to the bacterial histone-like protein family.</text>
</comment>
<evidence type="ECO:0000313" key="4">
    <source>
        <dbReference type="EMBL" id="OGZ46233.1"/>
    </source>
</evidence>
<dbReference type="GO" id="GO:0030527">
    <property type="term" value="F:structural constituent of chromatin"/>
    <property type="evidence" value="ECO:0007669"/>
    <property type="project" value="InterPro"/>
</dbReference>
<dbReference type="GO" id="GO:0030261">
    <property type="term" value="P:chromosome condensation"/>
    <property type="evidence" value="ECO:0007669"/>
    <property type="project" value="UniProtKB-KW"/>
</dbReference>
<evidence type="ECO:0000313" key="5">
    <source>
        <dbReference type="Proteomes" id="UP000177785"/>
    </source>
</evidence>
<dbReference type="SUPFAM" id="SSF47729">
    <property type="entry name" value="IHF-like DNA-binding proteins"/>
    <property type="match status" value="1"/>
</dbReference>
<comment type="caution">
    <text evidence="4">The sequence shown here is derived from an EMBL/GenBank/DDBJ whole genome shotgun (WGS) entry which is preliminary data.</text>
</comment>
<dbReference type="PANTHER" id="PTHR33175">
    <property type="entry name" value="DNA-BINDING PROTEIN HU"/>
    <property type="match status" value="1"/>
</dbReference>
<dbReference type="PRINTS" id="PR01727">
    <property type="entry name" value="DNABINDINGHU"/>
</dbReference>
<evidence type="ECO:0000256" key="3">
    <source>
        <dbReference type="RuleBase" id="RU003939"/>
    </source>
</evidence>
<dbReference type="STRING" id="1802115.A2756_06570"/>